<dbReference type="Proteomes" id="UP000887458">
    <property type="component" value="Unassembled WGS sequence"/>
</dbReference>
<gene>
    <name evidence="1" type="ORF">DERP_003495</name>
</gene>
<comment type="caution">
    <text evidence="1">The sequence shown here is derived from an EMBL/GenBank/DDBJ whole genome shotgun (WGS) entry which is preliminary data.</text>
</comment>
<sequence length="108" mass="12954">MFEQLMNTLQKWKLYLDTNDREKMDEKIEKIYNNFQNKLRLKSKSQKTPTTIKEKKQKIEKDLLENGNVGYFLRKYPKLSMKEYRGLVEEFIDSIDFSKQSSSSSINT</sequence>
<protein>
    <submittedName>
        <fullName evidence="1">Uncharacterized protein</fullName>
    </submittedName>
</protein>
<evidence type="ECO:0000313" key="2">
    <source>
        <dbReference type="Proteomes" id="UP000887458"/>
    </source>
</evidence>
<name>A0ABQ8JKT8_DERPT</name>
<evidence type="ECO:0000313" key="1">
    <source>
        <dbReference type="EMBL" id="KAH9423218.1"/>
    </source>
</evidence>
<organism evidence="1 2">
    <name type="scientific">Dermatophagoides pteronyssinus</name>
    <name type="common">European house dust mite</name>
    <dbReference type="NCBI Taxonomy" id="6956"/>
    <lineage>
        <taxon>Eukaryota</taxon>
        <taxon>Metazoa</taxon>
        <taxon>Ecdysozoa</taxon>
        <taxon>Arthropoda</taxon>
        <taxon>Chelicerata</taxon>
        <taxon>Arachnida</taxon>
        <taxon>Acari</taxon>
        <taxon>Acariformes</taxon>
        <taxon>Sarcoptiformes</taxon>
        <taxon>Astigmata</taxon>
        <taxon>Psoroptidia</taxon>
        <taxon>Analgoidea</taxon>
        <taxon>Pyroglyphidae</taxon>
        <taxon>Dermatophagoidinae</taxon>
        <taxon>Dermatophagoides</taxon>
    </lineage>
</organism>
<accession>A0ABQ8JKT8</accession>
<dbReference type="EMBL" id="NJHN03000032">
    <property type="protein sequence ID" value="KAH9423218.1"/>
    <property type="molecule type" value="Genomic_DNA"/>
</dbReference>
<reference evidence="1 2" key="1">
    <citation type="journal article" date="2018" name="J. Allergy Clin. Immunol.">
        <title>High-quality assembly of Dermatophagoides pteronyssinus genome and transcriptome reveals a wide range of novel allergens.</title>
        <authorList>
            <person name="Liu X.Y."/>
            <person name="Yang K.Y."/>
            <person name="Wang M.Q."/>
            <person name="Kwok J.S."/>
            <person name="Zeng X."/>
            <person name="Yang Z."/>
            <person name="Xiao X.J."/>
            <person name="Lau C.P."/>
            <person name="Li Y."/>
            <person name="Huang Z.M."/>
            <person name="Ba J.G."/>
            <person name="Yim A.K."/>
            <person name="Ouyang C.Y."/>
            <person name="Ngai S.M."/>
            <person name="Chan T.F."/>
            <person name="Leung E.L."/>
            <person name="Liu L."/>
            <person name="Liu Z.G."/>
            <person name="Tsui S.K."/>
        </authorList>
    </citation>
    <scope>NUCLEOTIDE SEQUENCE [LARGE SCALE GENOMIC DNA]</scope>
    <source>
        <strain evidence="1">Derp</strain>
    </source>
</reference>
<keyword evidence="2" id="KW-1185">Reference proteome</keyword>
<proteinExistence type="predicted"/>
<reference evidence="1 2" key="2">
    <citation type="journal article" date="2022" name="Mol. Biol. Evol.">
        <title>Comparative Genomics Reveals Insights into the Divergent Evolution of Astigmatic Mites and Household Pest Adaptations.</title>
        <authorList>
            <person name="Xiong Q."/>
            <person name="Wan A.T."/>
            <person name="Liu X."/>
            <person name="Fung C.S."/>
            <person name="Xiao X."/>
            <person name="Malainual N."/>
            <person name="Hou J."/>
            <person name="Wang L."/>
            <person name="Wang M."/>
            <person name="Yang K.Y."/>
            <person name="Cui Y."/>
            <person name="Leung E.L."/>
            <person name="Nong W."/>
            <person name="Shin S.K."/>
            <person name="Au S.W."/>
            <person name="Jeong K.Y."/>
            <person name="Chew F.T."/>
            <person name="Hui J.H."/>
            <person name="Leung T.F."/>
            <person name="Tungtrongchitr A."/>
            <person name="Zhong N."/>
            <person name="Liu Z."/>
            <person name="Tsui S.K."/>
        </authorList>
    </citation>
    <scope>NUCLEOTIDE SEQUENCE [LARGE SCALE GENOMIC DNA]</scope>
    <source>
        <strain evidence="1">Derp</strain>
    </source>
</reference>